<accession>A0A1H4IWH6</accession>
<dbReference type="GO" id="GO:0005975">
    <property type="term" value="P:carbohydrate metabolic process"/>
    <property type="evidence" value="ECO:0007669"/>
    <property type="project" value="InterPro"/>
</dbReference>
<protein>
    <recommendedName>
        <fullName evidence="3">beta-N-acetylhexosaminidase</fullName>
        <ecNumber evidence="3">3.2.1.52</ecNumber>
    </recommendedName>
</protein>
<dbReference type="SUPFAM" id="SSF51445">
    <property type="entry name" value="(Trans)glycosidases"/>
    <property type="match status" value="1"/>
</dbReference>
<keyword evidence="4" id="KW-0378">Hydrolase</keyword>
<dbReference type="Proteomes" id="UP000199064">
    <property type="component" value="Unassembled WGS sequence"/>
</dbReference>
<dbReference type="InterPro" id="IPR050226">
    <property type="entry name" value="NagZ_Beta-hexosaminidase"/>
</dbReference>
<dbReference type="EMBL" id="FNSL01000001">
    <property type="protein sequence ID" value="SEB38481.1"/>
    <property type="molecule type" value="Genomic_DNA"/>
</dbReference>
<evidence type="ECO:0000256" key="3">
    <source>
        <dbReference type="ARBA" id="ARBA00012663"/>
    </source>
</evidence>
<evidence type="ECO:0000256" key="4">
    <source>
        <dbReference type="ARBA" id="ARBA00022801"/>
    </source>
</evidence>
<dbReference type="PANTHER" id="PTHR30480">
    <property type="entry name" value="BETA-HEXOSAMINIDASE-RELATED"/>
    <property type="match status" value="1"/>
</dbReference>
<dbReference type="GO" id="GO:0004563">
    <property type="term" value="F:beta-N-acetylhexosaminidase activity"/>
    <property type="evidence" value="ECO:0007669"/>
    <property type="project" value="UniProtKB-EC"/>
</dbReference>
<evidence type="ECO:0000313" key="7">
    <source>
        <dbReference type="EMBL" id="SEB38481.1"/>
    </source>
</evidence>
<dbReference type="PROSITE" id="PS00775">
    <property type="entry name" value="GLYCOSYL_HYDROL_F3"/>
    <property type="match status" value="1"/>
</dbReference>
<proteinExistence type="inferred from homology"/>
<comment type="catalytic activity">
    <reaction evidence="1">
        <text>Hydrolysis of terminal non-reducing N-acetyl-D-hexosamine residues in N-acetyl-beta-D-hexosaminides.</text>
        <dbReference type="EC" id="3.2.1.52"/>
    </reaction>
</comment>
<dbReference type="InterPro" id="IPR019800">
    <property type="entry name" value="Glyco_hydro_3_AS"/>
</dbReference>
<reference evidence="8" key="1">
    <citation type="submission" date="2016-10" db="EMBL/GenBank/DDBJ databases">
        <authorList>
            <person name="Varghese N."/>
            <person name="Submissions S."/>
        </authorList>
    </citation>
    <scope>NUCLEOTIDE SEQUENCE [LARGE SCALE GENOMIC DNA]</scope>
    <source>
        <strain evidence="8">ES.061</strain>
    </source>
</reference>
<gene>
    <name evidence="7" type="ORF">SAMN05216452_0698</name>
</gene>
<evidence type="ECO:0000313" key="8">
    <source>
        <dbReference type="Proteomes" id="UP000199064"/>
    </source>
</evidence>
<evidence type="ECO:0000256" key="2">
    <source>
        <dbReference type="ARBA" id="ARBA00005336"/>
    </source>
</evidence>
<keyword evidence="8" id="KW-1185">Reference proteome</keyword>
<dbReference type="NCBIfam" id="NF003740">
    <property type="entry name" value="PRK05337.1"/>
    <property type="match status" value="1"/>
</dbReference>
<dbReference type="Gene3D" id="3.20.20.300">
    <property type="entry name" value="Glycoside hydrolase, family 3, N-terminal domain"/>
    <property type="match status" value="1"/>
</dbReference>
<dbReference type="InterPro" id="IPR036962">
    <property type="entry name" value="Glyco_hydro_3_N_sf"/>
</dbReference>
<evidence type="ECO:0000256" key="5">
    <source>
        <dbReference type="ARBA" id="ARBA00023295"/>
    </source>
</evidence>
<sequence length="346" mass="37151">MPGYPDDMSESKSMILGATGKELTADEIAFYRDERPWGFILFARNVGEPAQLSDLVASMRDSVGRPDAPVFIDQEGGRVQRIRPPMAGSYPTASELGRIYAKSPEAGLRAAWLMSRLHAMDLRRYGITADCLPVLDVPIAGAHDVIGDRAYAHDPQTVIALGRAASEGLMAGGVLPVMKHMPGHGRAFSDSHKALPEVTAPLDALRGHDFVPFKALADLPMAMTAHIVFHAVDPERPATTSGKVVRDIIRGEIGFDGLLMSDDVSMHALSGDFSERAEAILAAGCDLVLHCHGIMPEMQAVAEKAPELSGKSLERANRALACLKPGDDTEELTARAEFEECFAAVA</sequence>
<dbReference type="InterPro" id="IPR017853">
    <property type="entry name" value="GH"/>
</dbReference>
<dbReference type="EC" id="3.2.1.52" evidence="3"/>
<evidence type="ECO:0000256" key="1">
    <source>
        <dbReference type="ARBA" id="ARBA00001231"/>
    </source>
</evidence>
<name>A0A1H4IWH6_9HYPH</name>
<dbReference type="PANTHER" id="PTHR30480:SF13">
    <property type="entry name" value="BETA-HEXOSAMINIDASE"/>
    <property type="match status" value="1"/>
</dbReference>
<comment type="similarity">
    <text evidence="2">Belongs to the glycosyl hydrolase 3 family.</text>
</comment>
<feature type="domain" description="Glycoside hydrolase family 3 N-terminal" evidence="6">
    <location>
        <begin position="38"/>
        <end position="305"/>
    </location>
</feature>
<dbReference type="GO" id="GO:0009254">
    <property type="term" value="P:peptidoglycan turnover"/>
    <property type="evidence" value="ECO:0007669"/>
    <property type="project" value="TreeGrafter"/>
</dbReference>
<dbReference type="InterPro" id="IPR001764">
    <property type="entry name" value="Glyco_hydro_3_N"/>
</dbReference>
<evidence type="ECO:0000259" key="6">
    <source>
        <dbReference type="Pfam" id="PF00933"/>
    </source>
</evidence>
<dbReference type="Pfam" id="PF00933">
    <property type="entry name" value="Glyco_hydro_3"/>
    <property type="match status" value="1"/>
</dbReference>
<organism evidence="7 8">
    <name type="scientific">Nitratireductor aquibiodomus</name>
    <dbReference type="NCBI Taxonomy" id="204799"/>
    <lineage>
        <taxon>Bacteria</taxon>
        <taxon>Pseudomonadati</taxon>
        <taxon>Pseudomonadota</taxon>
        <taxon>Alphaproteobacteria</taxon>
        <taxon>Hyphomicrobiales</taxon>
        <taxon>Phyllobacteriaceae</taxon>
        <taxon>Nitratireductor</taxon>
    </lineage>
</organism>
<dbReference type="AlphaFoldDB" id="A0A1H4IWH6"/>
<keyword evidence="5" id="KW-0326">Glycosidase</keyword>